<dbReference type="InterPro" id="IPR029063">
    <property type="entry name" value="SAM-dependent_MTases_sf"/>
</dbReference>
<evidence type="ECO:0000259" key="2">
    <source>
        <dbReference type="Pfam" id="PF13649"/>
    </source>
</evidence>
<keyword evidence="4" id="KW-1185">Reference proteome</keyword>
<proteinExistence type="predicted"/>
<dbReference type="CDD" id="cd02440">
    <property type="entry name" value="AdoMet_MTases"/>
    <property type="match status" value="1"/>
</dbReference>
<dbReference type="Pfam" id="PF13649">
    <property type="entry name" value="Methyltransf_25"/>
    <property type="match status" value="1"/>
</dbReference>
<feature type="compositionally biased region" description="Basic and acidic residues" evidence="1">
    <location>
        <begin position="363"/>
        <end position="377"/>
    </location>
</feature>
<evidence type="ECO:0000256" key="1">
    <source>
        <dbReference type="SAM" id="MobiDB-lite"/>
    </source>
</evidence>
<evidence type="ECO:0000313" key="3">
    <source>
        <dbReference type="EMBL" id="RUP51416.1"/>
    </source>
</evidence>
<keyword evidence="3" id="KW-0808">Transferase</keyword>
<sequence length="413" mass="45643">MSSSVNLPEGFRLVHDRIFNTQTDYLLPNDDKEACRLEMQHYVLRNFAHGSFQAPVEELLLQGCKVLDVGCGAGSWLLDMARSYPLSMFVGTDITDVVFPDPDIIPPNCAFLKANTVTKLPFGDSSFDFVHQRLMVLGFTPGDWTTAMREVARVTKPGGWVELFEYDNRFQRAPASYSPIFYAAMTYLTSRGLDIDLVWRLGALLAANQFEDIVEDFISLPIGWCGGASQFHCENLRGSILAVGPMLLAIMNISMKEYEELVGAVVEDWKTQKTWHKAPFVYGRKPFGLTFQQATSYNGIPTQLPYNTVGNRRTLAISSFFSSLSGLITEDREASDDFIGDGAVNEMGGGSLVDPFKPFMDAGDRRPAGKADADGSRGMEGGGGISETGFTHLSYDHNRGGVNVELRKRFNIG</sequence>
<protein>
    <submittedName>
        <fullName evidence="3">S-adenosyl-L-methionine-dependent methyltransferase</fullName>
    </submittedName>
</protein>
<comment type="caution">
    <text evidence="3">The sequence shown here is derived from an EMBL/GenBank/DDBJ whole genome shotgun (WGS) entry which is preliminary data.</text>
</comment>
<dbReference type="GO" id="GO:0032259">
    <property type="term" value="P:methylation"/>
    <property type="evidence" value="ECO:0007669"/>
    <property type="project" value="UniProtKB-KW"/>
</dbReference>
<dbReference type="PANTHER" id="PTHR43591:SF24">
    <property type="entry name" value="2-METHOXY-6-POLYPRENYL-1,4-BENZOQUINOL METHYLASE, MITOCHONDRIAL"/>
    <property type="match status" value="1"/>
</dbReference>
<dbReference type="OrthoDB" id="2013972at2759"/>
<feature type="domain" description="Methyltransferase" evidence="2">
    <location>
        <begin position="66"/>
        <end position="159"/>
    </location>
</feature>
<organism evidence="3 4">
    <name type="scientific">Jimgerdemannia flammicorona</name>
    <dbReference type="NCBI Taxonomy" id="994334"/>
    <lineage>
        <taxon>Eukaryota</taxon>
        <taxon>Fungi</taxon>
        <taxon>Fungi incertae sedis</taxon>
        <taxon>Mucoromycota</taxon>
        <taxon>Mucoromycotina</taxon>
        <taxon>Endogonomycetes</taxon>
        <taxon>Endogonales</taxon>
        <taxon>Endogonaceae</taxon>
        <taxon>Jimgerdemannia</taxon>
    </lineage>
</organism>
<dbReference type="EMBL" id="RBNI01000744">
    <property type="protein sequence ID" value="RUP51416.1"/>
    <property type="molecule type" value="Genomic_DNA"/>
</dbReference>
<gene>
    <name evidence="3" type="ORF">BC936DRAFT_148287</name>
</gene>
<dbReference type="SUPFAM" id="SSF53335">
    <property type="entry name" value="S-adenosyl-L-methionine-dependent methyltransferases"/>
    <property type="match status" value="1"/>
</dbReference>
<dbReference type="Proteomes" id="UP000268093">
    <property type="component" value="Unassembled WGS sequence"/>
</dbReference>
<keyword evidence="3" id="KW-0489">Methyltransferase</keyword>
<dbReference type="GO" id="GO:0008168">
    <property type="term" value="F:methyltransferase activity"/>
    <property type="evidence" value="ECO:0007669"/>
    <property type="project" value="UniProtKB-KW"/>
</dbReference>
<reference evidence="3 4" key="1">
    <citation type="journal article" date="2018" name="New Phytol.">
        <title>Phylogenomics of Endogonaceae and evolution of mycorrhizas within Mucoromycota.</title>
        <authorList>
            <person name="Chang Y."/>
            <person name="Desiro A."/>
            <person name="Na H."/>
            <person name="Sandor L."/>
            <person name="Lipzen A."/>
            <person name="Clum A."/>
            <person name="Barry K."/>
            <person name="Grigoriev I.V."/>
            <person name="Martin F.M."/>
            <person name="Stajich J.E."/>
            <person name="Smith M.E."/>
            <person name="Bonito G."/>
            <person name="Spatafora J.W."/>
        </authorList>
    </citation>
    <scope>NUCLEOTIDE SEQUENCE [LARGE SCALE GENOMIC DNA]</scope>
    <source>
        <strain evidence="3 4">GMNB39</strain>
    </source>
</reference>
<dbReference type="InterPro" id="IPR041698">
    <property type="entry name" value="Methyltransf_25"/>
</dbReference>
<dbReference type="PANTHER" id="PTHR43591">
    <property type="entry name" value="METHYLTRANSFERASE"/>
    <property type="match status" value="1"/>
</dbReference>
<name>A0A433DL25_9FUNG</name>
<dbReference type="AlphaFoldDB" id="A0A433DL25"/>
<accession>A0A433DL25</accession>
<feature type="region of interest" description="Disordered" evidence="1">
    <location>
        <begin position="363"/>
        <end position="383"/>
    </location>
</feature>
<evidence type="ECO:0000313" key="4">
    <source>
        <dbReference type="Proteomes" id="UP000268093"/>
    </source>
</evidence>
<dbReference type="Gene3D" id="3.40.50.150">
    <property type="entry name" value="Vaccinia Virus protein VP39"/>
    <property type="match status" value="1"/>
</dbReference>